<evidence type="ECO:0000256" key="1">
    <source>
        <dbReference type="SAM" id="MobiDB-lite"/>
    </source>
</evidence>
<keyword evidence="2" id="KW-1185">Reference proteome</keyword>
<proteinExistence type="predicted"/>
<protein>
    <submittedName>
        <fullName evidence="3">Uncharacterized protein</fullName>
    </submittedName>
</protein>
<evidence type="ECO:0000313" key="3">
    <source>
        <dbReference type="WBParaSite" id="ACRNAN_scaffold22564.g10966.t1"/>
    </source>
</evidence>
<evidence type="ECO:0000313" key="2">
    <source>
        <dbReference type="Proteomes" id="UP000887540"/>
    </source>
</evidence>
<name>A0A914DCF5_9BILA</name>
<accession>A0A914DCF5</accession>
<organism evidence="2 3">
    <name type="scientific">Acrobeloides nanus</name>
    <dbReference type="NCBI Taxonomy" id="290746"/>
    <lineage>
        <taxon>Eukaryota</taxon>
        <taxon>Metazoa</taxon>
        <taxon>Ecdysozoa</taxon>
        <taxon>Nematoda</taxon>
        <taxon>Chromadorea</taxon>
        <taxon>Rhabditida</taxon>
        <taxon>Tylenchina</taxon>
        <taxon>Cephalobomorpha</taxon>
        <taxon>Cephaloboidea</taxon>
        <taxon>Cephalobidae</taxon>
        <taxon>Acrobeloides</taxon>
    </lineage>
</organism>
<dbReference type="Proteomes" id="UP000887540">
    <property type="component" value="Unplaced"/>
</dbReference>
<dbReference type="WBParaSite" id="ACRNAN_scaffold22564.g10966.t1">
    <property type="protein sequence ID" value="ACRNAN_scaffold22564.g10966.t1"/>
    <property type="gene ID" value="ACRNAN_scaffold22564.g10966"/>
</dbReference>
<sequence length="105" mass="12092">MYKTNDIEHHDSPTDESSALTREVKAIIFQGVEENKTATQIQDIIIKRKINPTPNQKQIENAITRCKKNLYGTKLFTLEELISYAQRASTEPEDNDEPYRVSHIS</sequence>
<feature type="region of interest" description="Disordered" evidence="1">
    <location>
        <begin position="86"/>
        <end position="105"/>
    </location>
</feature>
<reference evidence="3" key="1">
    <citation type="submission" date="2022-11" db="UniProtKB">
        <authorList>
            <consortium name="WormBaseParasite"/>
        </authorList>
    </citation>
    <scope>IDENTIFICATION</scope>
</reference>
<dbReference type="AlphaFoldDB" id="A0A914DCF5"/>